<dbReference type="HOGENOM" id="CLU_2928970_0_0_1"/>
<dbReference type="Proteomes" id="UP000029867">
    <property type="component" value="Unassembled WGS sequence"/>
</dbReference>
<dbReference type="EMBL" id="JQFK01002364">
    <property type="protein sequence ID" value="KGK32361.1"/>
    <property type="molecule type" value="Genomic_DNA"/>
</dbReference>
<sequence length="61" mass="6678">MDENAINDDSEEAQDEDEGEKEPKTKAFTVKGIDGSNSTVSSPIDRLIELTDTPEDPNLLI</sequence>
<comment type="caution">
    <text evidence="2">The sequence shown here is derived from an EMBL/GenBank/DDBJ whole genome shotgun (WGS) entry which is preliminary data.</text>
</comment>
<gene>
    <name evidence="2" type="ORF">JL09_g7032</name>
</gene>
<reference evidence="3" key="1">
    <citation type="journal article" date="2014" name="Microb. Cell Fact.">
        <title>Exploiting Issatchenkia orientalis SD108 for succinic acid production.</title>
        <authorList>
            <person name="Xiao H."/>
            <person name="Shao Z."/>
            <person name="Jiang Y."/>
            <person name="Dole S."/>
            <person name="Zhao H."/>
        </authorList>
    </citation>
    <scope>NUCLEOTIDE SEQUENCE [LARGE SCALE GENOMIC DNA]</scope>
    <source>
        <strain evidence="3">SD108</strain>
    </source>
</reference>
<evidence type="ECO:0000313" key="3">
    <source>
        <dbReference type="Proteomes" id="UP000029867"/>
    </source>
</evidence>
<accession>A0A099NK96</accession>
<feature type="region of interest" description="Disordered" evidence="1">
    <location>
        <begin position="1"/>
        <end position="45"/>
    </location>
</feature>
<feature type="compositionally biased region" description="Acidic residues" evidence="1">
    <location>
        <begin position="1"/>
        <end position="20"/>
    </location>
</feature>
<proteinExistence type="predicted"/>
<evidence type="ECO:0000313" key="2">
    <source>
        <dbReference type="EMBL" id="KGK32361.1"/>
    </source>
</evidence>
<feature type="non-terminal residue" evidence="2">
    <location>
        <position position="61"/>
    </location>
</feature>
<evidence type="ECO:0000256" key="1">
    <source>
        <dbReference type="SAM" id="MobiDB-lite"/>
    </source>
</evidence>
<protein>
    <submittedName>
        <fullName evidence="2">Uncharacterized protein</fullName>
    </submittedName>
</protein>
<dbReference type="AlphaFoldDB" id="A0A099NK96"/>
<name>A0A099NK96_PICKU</name>
<organism evidence="2 3">
    <name type="scientific">Pichia kudriavzevii</name>
    <name type="common">Yeast</name>
    <name type="synonym">Issatchenkia orientalis</name>
    <dbReference type="NCBI Taxonomy" id="4909"/>
    <lineage>
        <taxon>Eukaryota</taxon>
        <taxon>Fungi</taxon>
        <taxon>Dikarya</taxon>
        <taxon>Ascomycota</taxon>
        <taxon>Saccharomycotina</taxon>
        <taxon>Pichiomycetes</taxon>
        <taxon>Pichiales</taxon>
        <taxon>Pichiaceae</taxon>
        <taxon>Pichia</taxon>
    </lineage>
</organism>
<dbReference type="VEuPathDB" id="FungiDB:C5L36_0A07730"/>